<dbReference type="Pfam" id="PF15213">
    <property type="entry name" value="CDRT4"/>
    <property type="match status" value="1"/>
</dbReference>
<dbReference type="InterPro" id="IPR029185">
    <property type="entry name" value="CDRT4"/>
</dbReference>
<sequence>MGNLDCGPLTSRRVDPKVRGKCGKSTVESTLSMWGAYSVSAMAPTVIPEPTRLHTDARDCPAENYNKIIFARKPVMRMLSTVRY</sequence>
<keyword evidence="2" id="KW-1185">Reference proteome</keyword>
<evidence type="ECO:0000313" key="1">
    <source>
        <dbReference type="Ensembl" id="ENSCATP00000031645.1"/>
    </source>
</evidence>
<dbReference type="Ensembl" id="ENSCATT00000055911.1">
    <property type="protein sequence ID" value="ENSCATP00000031645.1"/>
    <property type="gene ID" value="ENSCATG00000038935.1"/>
</dbReference>
<dbReference type="GeneTree" id="ENSGT00390000005396"/>
<reference evidence="1" key="1">
    <citation type="submission" date="2025-08" db="UniProtKB">
        <authorList>
            <consortium name="Ensembl"/>
        </authorList>
    </citation>
    <scope>IDENTIFICATION</scope>
</reference>
<dbReference type="Proteomes" id="UP000233060">
    <property type="component" value="Unassembled WGS sequence"/>
</dbReference>
<organism evidence="1 2">
    <name type="scientific">Cercocebus atys</name>
    <name type="common">Sooty mangabey</name>
    <name type="synonym">Cercocebus torquatus atys</name>
    <dbReference type="NCBI Taxonomy" id="9531"/>
    <lineage>
        <taxon>Eukaryota</taxon>
        <taxon>Metazoa</taxon>
        <taxon>Chordata</taxon>
        <taxon>Craniata</taxon>
        <taxon>Vertebrata</taxon>
        <taxon>Euteleostomi</taxon>
        <taxon>Mammalia</taxon>
        <taxon>Eutheria</taxon>
        <taxon>Euarchontoglires</taxon>
        <taxon>Primates</taxon>
        <taxon>Haplorrhini</taxon>
        <taxon>Catarrhini</taxon>
        <taxon>Cercopithecidae</taxon>
        <taxon>Cercopithecinae</taxon>
        <taxon>Cercocebus</taxon>
    </lineage>
</organism>
<dbReference type="PANTHER" id="PTHR37885">
    <property type="entry name" value="CMT1A DUPLICATED REGION TRANSCRIPT 4 PROTEIN"/>
    <property type="match status" value="1"/>
</dbReference>
<accession>A0A2K5N2U4</accession>
<dbReference type="PANTHER" id="PTHR37885:SF1">
    <property type="entry name" value="CMT1A DUPLICATED REGION TRANSCRIPT 4 PROTEIN"/>
    <property type="match status" value="1"/>
</dbReference>
<gene>
    <name evidence="1" type="primary">CDRT4</name>
</gene>
<name>A0A2K5N2U4_CERAT</name>
<protein>
    <submittedName>
        <fullName evidence="1">CMT1A duplicated region transcript 4</fullName>
    </submittedName>
</protein>
<reference evidence="1" key="2">
    <citation type="submission" date="2025-09" db="UniProtKB">
        <authorList>
            <consortium name="Ensembl"/>
        </authorList>
    </citation>
    <scope>IDENTIFICATION</scope>
</reference>
<proteinExistence type="predicted"/>
<evidence type="ECO:0000313" key="2">
    <source>
        <dbReference type="Proteomes" id="UP000233060"/>
    </source>
</evidence>
<dbReference type="AlphaFoldDB" id="A0A2K5N2U4"/>